<keyword evidence="6" id="KW-1185">Reference proteome</keyword>
<protein>
    <submittedName>
        <fullName evidence="5">RND transporter</fullName>
    </submittedName>
</protein>
<feature type="coiled-coil region" evidence="3">
    <location>
        <begin position="245"/>
        <end position="272"/>
    </location>
</feature>
<dbReference type="EMBL" id="PNYB01000002">
    <property type="protein sequence ID" value="PMS27726.1"/>
    <property type="molecule type" value="Genomic_DNA"/>
</dbReference>
<dbReference type="NCBIfam" id="TIGR01845">
    <property type="entry name" value="outer_NodT"/>
    <property type="match status" value="1"/>
</dbReference>
<dbReference type="InterPro" id="IPR003423">
    <property type="entry name" value="OMP_efflux"/>
</dbReference>
<feature type="compositionally biased region" description="Polar residues" evidence="4">
    <location>
        <begin position="57"/>
        <end position="67"/>
    </location>
</feature>
<dbReference type="Gene3D" id="1.20.1600.10">
    <property type="entry name" value="Outer membrane efflux proteins (OEP)"/>
    <property type="match status" value="1"/>
</dbReference>
<comment type="similarity">
    <text evidence="1 2">Belongs to the outer membrane factor (OMF) (TC 1.B.17) family.</text>
</comment>
<keyword evidence="2" id="KW-0449">Lipoprotein</keyword>
<keyword evidence="3" id="KW-0175">Coiled coil</keyword>
<evidence type="ECO:0000256" key="3">
    <source>
        <dbReference type="SAM" id="Coils"/>
    </source>
</evidence>
<evidence type="ECO:0000256" key="1">
    <source>
        <dbReference type="ARBA" id="ARBA00007613"/>
    </source>
</evidence>
<feature type="coiled-coil region" evidence="3">
    <location>
        <begin position="456"/>
        <end position="483"/>
    </location>
</feature>
<dbReference type="SUPFAM" id="SSF56954">
    <property type="entry name" value="Outer membrane efflux proteins (OEP)"/>
    <property type="match status" value="1"/>
</dbReference>
<keyword evidence="2" id="KW-0812">Transmembrane</keyword>
<evidence type="ECO:0000313" key="6">
    <source>
        <dbReference type="Proteomes" id="UP000235347"/>
    </source>
</evidence>
<accession>A0A2N7WE60</accession>
<dbReference type="GO" id="GO:0015562">
    <property type="term" value="F:efflux transmembrane transporter activity"/>
    <property type="evidence" value="ECO:0007669"/>
    <property type="project" value="InterPro"/>
</dbReference>
<evidence type="ECO:0000313" key="5">
    <source>
        <dbReference type="EMBL" id="PMS27726.1"/>
    </source>
</evidence>
<dbReference type="Pfam" id="PF02321">
    <property type="entry name" value="OEP"/>
    <property type="match status" value="2"/>
</dbReference>
<gene>
    <name evidence="5" type="ORF">C0Z19_03420</name>
</gene>
<comment type="subcellular location">
    <subcellularLocation>
        <location evidence="2">Cell membrane</location>
        <topology evidence="2">Lipid-anchor</topology>
    </subcellularLocation>
</comment>
<feature type="region of interest" description="Disordered" evidence="4">
    <location>
        <begin position="57"/>
        <end position="80"/>
    </location>
</feature>
<dbReference type="Gene3D" id="2.20.200.10">
    <property type="entry name" value="Outer membrane efflux proteins (OEP)"/>
    <property type="match status" value="1"/>
</dbReference>
<proteinExistence type="inferred from homology"/>
<dbReference type="GO" id="GO:0005886">
    <property type="term" value="C:plasma membrane"/>
    <property type="evidence" value="ECO:0007669"/>
    <property type="project" value="UniProtKB-SubCell"/>
</dbReference>
<dbReference type="Proteomes" id="UP000235347">
    <property type="component" value="Unassembled WGS sequence"/>
</dbReference>
<sequence length="486" mass="52495">MPRASIPSKRWRAIERRTSMNMAAWAAFIAMGVLAGCASSIRHEALPIPALPAAWMTPSSPGASRSDASPPEVAGTASPEAHANRWWNAFGDATLDALIEEALAKNPDLALAAIAVYRAQLQAGLIDAETGPQASASADVEASRRFGADRIRTSTGVNGTVSYELDLWDKLAARRDEASWRAQASEADREAAALALIGTTAQLYWHIGYLNEVIGLLERDIADARRTLTIARTRVAAGAASPVERGQAQQQLAQLLAEATRWQQQRESKRNALALLLGGAPERRAQEPTNLLSAVVPEVPARLPAAVLARRPDLRAAQWRVRAQMAQVDFAQASLYPSFALTSEFGTSSDMLVRVLQNPVASVGVALALPFVQWNSVRLNTAVARSDFDRATLEFQKKLYQALADVEDALSAQSHLMAEAVQRDRSLSEARLVTAVARARFERGVTGIAPVLDAQRIEHVAAREQAQVRLARLENRMALFLALGGG</sequence>
<keyword evidence="2" id="KW-0564">Palmitate</keyword>
<dbReference type="PANTHER" id="PTHR30203">
    <property type="entry name" value="OUTER MEMBRANE CATION EFFLUX PROTEIN"/>
    <property type="match status" value="1"/>
</dbReference>
<keyword evidence="2" id="KW-0472">Membrane</keyword>
<evidence type="ECO:0000256" key="2">
    <source>
        <dbReference type="RuleBase" id="RU362097"/>
    </source>
</evidence>
<evidence type="ECO:0000256" key="4">
    <source>
        <dbReference type="SAM" id="MobiDB-lite"/>
    </source>
</evidence>
<dbReference type="AlphaFoldDB" id="A0A2N7WE60"/>
<dbReference type="PANTHER" id="PTHR30203:SF32">
    <property type="entry name" value="CATION EFFLUX SYSTEM PROTEIN CUSC"/>
    <property type="match status" value="1"/>
</dbReference>
<organism evidence="5 6">
    <name type="scientific">Trinickia soli</name>
    <dbReference type="NCBI Taxonomy" id="380675"/>
    <lineage>
        <taxon>Bacteria</taxon>
        <taxon>Pseudomonadati</taxon>
        <taxon>Pseudomonadota</taxon>
        <taxon>Betaproteobacteria</taxon>
        <taxon>Burkholderiales</taxon>
        <taxon>Burkholderiaceae</taxon>
        <taxon>Trinickia</taxon>
    </lineage>
</organism>
<dbReference type="InterPro" id="IPR010131">
    <property type="entry name" value="MdtP/NodT-like"/>
</dbReference>
<keyword evidence="2" id="KW-1134">Transmembrane beta strand</keyword>
<comment type="caution">
    <text evidence="5">The sequence shown here is derived from an EMBL/GenBank/DDBJ whole genome shotgun (WGS) entry which is preliminary data.</text>
</comment>
<reference evidence="5 6" key="1">
    <citation type="submission" date="2018-01" db="EMBL/GenBank/DDBJ databases">
        <title>Whole genome analyses suggest that Burkholderia sensu lato contains two further novel genera in the rhizoxinica-symbiotica group Mycetohabitans gen. nov., and Trinickia gen. nov.: implications for the evolution of diazotrophy and nodulation in the Burkholderiaceae.</title>
        <authorList>
            <person name="Estrada-de los Santos P."/>
            <person name="Palmer M."/>
            <person name="Chavez-Ramirez B."/>
            <person name="Beukes C."/>
            <person name="Steenkamp E.T."/>
            <person name="Hirsch A.M."/>
            <person name="Manyaka P."/>
            <person name="Maluk M."/>
            <person name="Lafos M."/>
            <person name="Crook M."/>
            <person name="Gross E."/>
            <person name="Simon M.F."/>
            <person name="Bueno dos Reis Junior F."/>
            <person name="Poole P.S."/>
            <person name="Venter S.N."/>
            <person name="James E.K."/>
        </authorList>
    </citation>
    <scope>NUCLEOTIDE SEQUENCE [LARGE SCALE GENOMIC DNA]</scope>
    <source>
        <strain evidence="5 6">GP25-8</strain>
    </source>
</reference>
<name>A0A2N7WE60_9BURK</name>